<accession>A0ACC0C9T5</accession>
<protein>
    <submittedName>
        <fullName evidence="1">Uncharacterized protein</fullName>
    </submittedName>
</protein>
<dbReference type="EMBL" id="CM044701">
    <property type="protein sequence ID" value="KAI5681691.1"/>
    <property type="molecule type" value="Genomic_DNA"/>
</dbReference>
<comment type="caution">
    <text evidence="1">The sequence shown here is derived from an EMBL/GenBank/DDBJ whole genome shotgun (WGS) entry which is preliminary data.</text>
</comment>
<reference evidence="2" key="1">
    <citation type="journal article" date="2023" name="Nat. Plants">
        <title>Single-cell RNA sequencing provides a high-resolution roadmap for understanding the multicellular compartmentation of specialized metabolism.</title>
        <authorList>
            <person name="Sun S."/>
            <person name="Shen X."/>
            <person name="Li Y."/>
            <person name="Li Y."/>
            <person name="Wang S."/>
            <person name="Li R."/>
            <person name="Zhang H."/>
            <person name="Shen G."/>
            <person name="Guo B."/>
            <person name="Wei J."/>
            <person name="Xu J."/>
            <person name="St-Pierre B."/>
            <person name="Chen S."/>
            <person name="Sun C."/>
        </authorList>
    </citation>
    <scope>NUCLEOTIDE SEQUENCE [LARGE SCALE GENOMIC DNA]</scope>
</reference>
<organism evidence="1 2">
    <name type="scientific">Catharanthus roseus</name>
    <name type="common">Madagascar periwinkle</name>
    <name type="synonym">Vinca rosea</name>
    <dbReference type="NCBI Taxonomy" id="4058"/>
    <lineage>
        <taxon>Eukaryota</taxon>
        <taxon>Viridiplantae</taxon>
        <taxon>Streptophyta</taxon>
        <taxon>Embryophyta</taxon>
        <taxon>Tracheophyta</taxon>
        <taxon>Spermatophyta</taxon>
        <taxon>Magnoliopsida</taxon>
        <taxon>eudicotyledons</taxon>
        <taxon>Gunneridae</taxon>
        <taxon>Pentapetalae</taxon>
        <taxon>asterids</taxon>
        <taxon>lamiids</taxon>
        <taxon>Gentianales</taxon>
        <taxon>Apocynaceae</taxon>
        <taxon>Rauvolfioideae</taxon>
        <taxon>Vinceae</taxon>
        <taxon>Catharanthinae</taxon>
        <taxon>Catharanthus</taxon>
    </lineage>
</organism>
<evidence type="ECO:0000313" key="1">
    <source>
        <dbReference type="EMBL" id="KAI5681691.1"/>
    </source>
</evidence>
<evidence type="ECO:0000313" key="2">
    <source>
        <dbReference type="Proteomes" id="UP001060085"/>
    </source>
</evidence>
<dbReference type="Proteomes" id="UP001060085">
    <property type="component" value="Linkage Group LG01"/>
</dbReference>
<name>A0ACC0C9T5_CATRO</name>
<sequence length="259" mass="30780">MEQQLSRLAKDVKDLKREEETIFEQSSRRDFGGHPMQDNQWGPGNFSSHARSYEHNSYDCYDGNIFGTRNVYNDTYCKRIPRNNVRNGGNYVNMDERFPKRKGDYEEYYDSYYYWGYNYRRTSQTLGVTSRPLSYNNLKLPLLCRTFCPYGYEAWEQKLHKCENRRRMGAQPIKTWNLMKQALRNRFGVGNHEGQRQGQSKVKFIELLKVEESPKVKELSKAKIEESLKIHVMEEISNEDPCCIMNEKSIEIKEKEKVE</sequence>
<proteinExistence type="predicted"/>
<keyword evidence="2" id="KW-1185">Reference proteome</keyword>
<gene>
    <name evidence="1" type="ORF">M9H77_02919</name>
</gene>